<dbReference type="PANTHER" id="PTHR10655">
    <property type="entry name" value="LYSOPHOSPHOLIPASE-RELATED"/>
    <property type="match status" value="1"/>
</dbReference>
<dbReference type="Pfam" id="PF02230">
    <property type="entry name" value="Abhydrolase_2"/>
    <property type="match status" value="1"/>
</dbReference>
<comment type="similarity">
    <text evidence="1">Belongs to the AB hydrolase superfamily. AB hydrolase 2 family.</text>
</comment>
<organism evidence="4 5">
    <name type="scientific">Desertihabitans brevis</name>
    <dbReference type="NCBI Taxonomy" id="2268447"/>
    <lineage>
        <taxon>Bacteria</taxon>
        <taxon>Bacillati</taxon>
        <taxon>Actinomycetota</taxon>
        <taxon>Actinomycetes</taxon>
        <taxon>Propionibacteriales</taxon>
        <taxon>Propionibacteriaceae</taxon>
        <taxon>Desertihabitans</taxon>
    </lineage>
</organism>
<proteinExistence type="inferred from homology"/>
<dbReference type="InterPro" id="IPR003140">
    <property type="entry name" value="PLipase/COase/thioEstase"/>
</dbReference>
<dbReference type="AlphaFoldDB" id="A0A367YS17"/>
<dbReference type="InterPro" id="IPR029058">
    <property type="entry name" value="AB_hydrolase_fold"/>
</dbReference>
<dbReference type="InterPro" id="IPR050565">
    <property type="entry name" value="LYPA1-2/EST-like"/>
</dbReference>
<protein>
    <submittedName>
        <fullName evidence="4">Phospholipase</fullName>
    </submittedName>
</protein>
<dbReference type="RefSeq" id="WP_114127561.1">
    <property type="nucleotide sequence ID" value="NZ_QOUI01000010.1"/>
</dbReference>
<dbReference type="EMBL" id="QOUI01000010">
    <property type="protein sequence ID" value="RCK68590.1"/>
    <property type="molecule type" value="Genomic_DNA"/>
</dbReference>
<evidence type="ECO:0000313" key="4">
    <source>
        <dbReference type="EMBL" id="RCK68590.1"/>
    </source>
</evidence>
<keyword evidence="2" id="KW-0378">Hydrolase</keyword>
<name>A0A367YS17_9ACTN</name>
<evidence type="ECO:0000256" key="2">
    <source>
        <dbReference type="ARBA" id="ARBA00022801"/>
    </source>
</evidence>
<dbReference type="GO" id="GO:0016787">
    <property type="term" value="F:hydrolase activity"/>
    <property type="evidence" value="ECO:0007669"/>
    <property type="project" value="UniProtKB-KW"/>
</dbReference>
<dbReference type="Gene3D" id="3.40.50.1820">
    <property type="entry name" value="alpha/beta hydrolase"/>
    <property type="match status" value="1"/>
</dbReference>
<reference evidence="4 5" key="1">
    <citation type="submission" date="2018-07" db="EMBL/GenBank/DDBJ databases">
        <title>Desertimonas flava gen. nov. sp. nov.</title>
        <authorList>
            <person name="Liu S."/>
        </authorList>
    </citation>
    <scope>NUCLEOTIDE SEQUENCE [LARGE SCALE GENOMIC DNA]</scope>
    <source>
        <strain evidence="4 5">16Sb5-5</strain>
    </source>
</reference>
<dbReference type="Proteomes" id="UP000252770">
    <property type="component" value="Unassembled WGS sequence"/>
</dbReference>
<sequence length="217" mass="23886">MSTDPPLLQIDRSTVRWSRPRTPDDPVLLVLHGHGMDESMGFELHRRLPSELAVAFLRGPLRRQGGYGWFPLDASVTPAQIRASAHAVLEWMDAEGFDRPVHVLGFSQGACTAVEAVCAAPERFASVVNLSGFVSPTTVAPEALRRRRLPALYARGESDTLVPSLLVGWTQQWMRDHLQLTEHSYPGLGHSVADAELDDLSDFLRHQLGGTPARHVG</sequence>
<comment type="caution">
    <text evidence="4">The sequence shown here is derived from an EMBL/GenBank/DDBJ whole genome shotgun (WGS) entry which is preliminary data.</text>
</comment>
<evidence type="ECO:0000259" key="3">
    <source>
        <dbReference type="Pfam" id="PF02230"/>
    </source>
</evidence>
<evidence type="ECO:0000256" key="1">
    <source>
        <dbReference type="ARBA" id="ARBA00006499"/>
    </source>
</evidence>
<evidence type="ECO:0000313" key="5">
    <source>
        <dbReference type="Proteomes" id="UP000252770"/>
    </source>
</evidence>
<gene>
    <name evidence="4" type="ORF">DT076_15280</name>
</gene>
<dbReference type="SUPFAM" id="SSF53474">
    <property type="entry name" value="alpha/beta-Hydrolases"/>
    <property type="match status" value="1"/>
</dbReference>
<keyword evidence="5" id="KW-1185">Reference proteome</keyword>
<feature type="domain" description="Phospholipase/carboxylesterase/thioesterase" evidence="3">
    <location>
        <begin position="68"/>
        <end position="206"/>
    </location>
</feature>
<accession>A0A367YS17</accession>
<dbReference type="PANTHER" id="PTHR10655:SF17">
    <property type="entry name" value="LYSOPHOSPHOLIPASE-LIKE PROTEIN 1"/>
    <property type="match status" value="1"/>
</dbReference>